<evidence type="ECO:0000313" key="1">
    <source>
        <dbReference type="EMBL" id="KYG73052.1"/>
    </source>
</evidence>
<sequence length="226" mass="25700">MKRWIESNSLDTTLIFKDKTIQLKPSSSGDFDPYFLSNELINSLTKDFGNFYKKSLAIEEYQLGKFGSRVRREGNELFVKLDDGSWLQLRTNPNYDEVGHTFEYYFDKIGFYSIRVQWGEGNGYKLVNSKTGKVTDIIGRPFFSPDGTFIVALGNDIEAGYSTNGFQLLSNNSGSIIGLGIFSPTSWGCESAIWLSNNKLTLKNESLEYSNTNSNYFNFYTELVIK</sequence>
<proteinExistence type="predicted"/>
<keyword evidence="2" id="KW-1185">Reference proteome</keyword>
<evidence type="ECO:0000313" key="2">
    <source>
        <dbReference type="Proteomes" id="UP000075615"/>
    </source>
</evidence>
<dbReference type="STRING" id="296218.AWN68_10195"/>
<dbReference type="EMBL" id="LRDB01000050">
    <property type="protein sequence ID" value="KYG73052.1"/>
    <property type="molecule type" value="Genomic_DNA"/>
</dbReference>
<accession>A0A150X388</accession>
<dbReference type="AlphaFoldDB" id="A0A150X388"/>
<organism evidence="1 2">
    <name type="scientific">Roseivirga echinicomitans</name>
    <dbReference type="NCBI Taxonomy" id="296218"/>
    <lineage>
        <taxon>Bacteria</taxon>
        <taxon>Pseudomonadati</taxon>
        <taxon>Bacteroidota</taxon>
        <taxon>Cytophagia</taxon>
        <taxon>Cytophagales</taxon>
        <taxon>Roseivirgaceae</taxon>
        <taxon>Roseivirga</taxon>
    </lineage>
</organism>
<protein>
    <submittedName>
        <fullName evidence="1">Uncharacterized protein</fullName>
    </submittedName>
</protein>
<gene>
    <name evidence="1" type="ORF">AWN68_10195</name>
</gene>
<name>A0A150X388_9BACT</name>
<dbReference type="Proteomes" id="UP000075615">
    <property type="component" value="Unassembled WGS sequence"/>
</dbReference>
<reference evidence="1 2" key="1">
    <citation type="submission" date="2016-01" db="EMBL/GenBank/DDBJ databases">
        <title>Genome sequencing of Roseivirga echinicomitans KMM 6058.</title>
        <authorList>
            <person name="Selvaratnam C."/>
            <person name="Thevarajoo S."/>
            <person name="Goh K.M."/>
            <person name="Ee R."/>
            <person name="Chan K.-G."/>
            <person name="Chong C.S."/>
        </authorList>
    </citation>
    <scope>NUCLEOTIDE SEQUENCE [LARGE SCALE GENOMIC DNA]</scope>
    <source>
        <strain evidence="1 2">KMM 6058</strain>
    </source>
</reference>
<comment type="caution">
    <text evidence="1">The sequence shown here is derived from an EMBL/GenBank/DDBJ whole genome shotgun (WGS) entry which is preliminary data.</text>
</comment>